<feature type="compositionally biased region" description="Acidic residues" evidence="4">
    <location>
        <begin position="36"/>
        <end position="52"/>
    </location>
</feature>
<dbReference type="InterPro" id="IPR008251">
    <property type="entry name" value="Chromo_shadow_dom"/>
</dbReference>
<dbReference type="PROSITE" id="PS00598">
    <property type="entry name" value="CHROMO_1"/>
    <property type="match status" value="1"/>
</dbReference>
<accession>A0A0G4PA59</accession>
<dbReference type="SMART" id="SM00298">
    <property type="entry name" value="CHROMO"/>
    <property type="match status" value="1"/>
</dbReference>
<comment type="subcellular location">
    <subcellularLocation>
        <location evidence="1">Nucleus</location>
    </subcellularLocation>
</comment>
<dbReference type="STRING" id="1429867.A0A0G4PA59"/>
<feature type="region of interest" description="Disordered" evidence="4">
    <location>
        <begin position="1"/>
        <end position="52"/>
    </location>
</feature>
<evidence type="ECO:0000313" key="7">
    <source>
        <dbReference type="Proteomes" id="UP000053732"/>
    </source>
</evidence>
<evidence type="ECO:0000259" key="5">
    <source>
        <dbReference type="PROSITE" id="PS50013"/>
    </source>
</evidence>
<feature type="domain" description="Chromo" evidence="5">
    <location>
        <begin position="55"/>
        <end position="118"/>
    </location>
</feature>
<evidence type="ECO:0000256" key="4">
    <source>
        <dbReference type="SAM" id="MobiDB-lite"/>
    </source>
</evidence>
<dbReference type="Pfam" id="PF00385">
    <property type="entry name" value="Chromo"/>
    <property type="match status" value="1"/>
</dbReference>
<gene>
    <name evidence="6" type="ORF">PCAMFM013_S009g000146</name>
</gene>
<dbReference type="PANTHER" id="PTHR22812">
    <property type="entry name" value="CHROMOBOX PROTEIN"/>
    <property type="match status" value="1"/>
</dbReference>
<dbReference type="AlphaFoldDB" id="A0A0G4PA59"/>
<dbReference type="EMBL" id="HG793142">
    <property type="protein sequence ID" value="CRL23206.1"/>
    <property type="molecule type" value="Genomic_DNA"/>
</dbReference>
<evidence type="ECO:0000256" key="1">
    <source>
        <dbReference type="ARBA" id="ARBA00004123"/>
    </source>
</evidence>
<name>A0A0G4PA59_PENC3</name>
<dbReference type="InterPro" id="IPR000953">
    <property type="entry name" value="Chromo/chromo_shadow_dom"/>
</dbReference>
<feature type="region of interest" description="Disordered" evidence="4">
    <location>
        <begin position="132"/>
        <end position="202"/>
    </location>
</feature>
<dbReference type="InterPro" id="IPR023780">
    <property type="entry name" value="Chromo_domain"/>
</dbReference>
<organism evidence="6 7">
    <name type="scientific">Penicillium camemberti (strain FM 013)</name>
    <dbReference type="NCBI Taxonomy" id="1429867"/>
    <lineage>
        <taxon>Eukaryota</taxon>
        <taxon>Fungi</taxon>
        <taxon>Dikarya</taxon>
        <taxon>Ascomycota</taxon>
        <taxon>Pezizomycotina</taxon>
        <taxon>Eurotiomycetes</taxon>
        <taxon>Eurotiomycetidae</taxon>
        <taxon>Eurotiales</taxon>
        <taxon>Aspergillaceae</taxon>
        <taxon>Penicillium</taxon>
    </lineage>
</organism>
<dbReference type="SUPFAM" id="SSF54160">
    <property type="entry name" value="Chromo domain-like"/>
    <property type="match status" value="2"/>
</dbReference>
<dbReference type="GO" id="GO:0005634">
    <property type="term" value="C:nucleus"/>
    <property type="evidence" value="ECO:0007669"/>
    <property type="project" value="UniProtKB-SubCell"/>
</dbReference>
<evidence type="ECO:0000256" key="2">
    <source>
        <dbReference type="ARBA" id="ARBA00011353"/>
    </source>
</evidence>
<reference evidence="6 7" key="1">
    <citation type="journal article" date="2014" name="Nat. Commun.">
        <title>Multiple recent horizontal transfers of a large genomic region in cheese making fungi.</title>
        <authorList>
            <person name="Cheeseman K."/>
            <person name="Ropars J."/>
            <person name="Renault P."/>
            <person name="Dupont J."/>
            <person name="Gouzy J."/>
            <person name="Branca A."/>
            <person name="Abraham A.L."/>
            <person name="Ceppi M."/>
            <person name="Conseiller E."/>
            <person name="Debuchy R."/>
            <person name="Malagnac F."/>
            <person name="Goarin A."/>
            <person name="Silar P."/>
            <person name="Lacoste S."/>
            <person name="Sallet E."/>
            <person name="Bensimon A."/>
            <person name="Giraud T."/>
            <person name="Brygoo Y."/>
        </authorList>
    </citation>
    <scope>NUCLEOTIDE SEQUENCE [LARGE SCALE GENOMIC DNA]</scope>
    <source>
        <strain evidence="7">FM 013</strain>
    </source>
</reference>
<dbReference type="GO" id="GO:0006338">
    <property type="term" value="P:chromatin remodeling"/>
    <property type="evidence" value="ECO:0007669"/>
    <property type="project" value="UniProtKB-ARBA"/>
</dbReference>
<sequence length="263" mass="29948">MPPVYYPAPVEDMSDEESGDIPFRNAPESNGKDDQESPEDEGDEEEDEDEEEGLYVVEDIIQHDWLDDGTLKLLVKWKGYEKLEDHTWEEEEGLMYVHAPVELRHLLRAFIDKHNRDGARDIVTAYYKRIGGRPTKKDGEKPAAAKPGRKRKSMGDSKVAKAVPAPAGTEAKRQRRKSAPKETSKEASPSSEENGIQWLPKGKNWDKDVKEVDTIVREGDAGLMAWLEFNNGRKAKLSVQACYEKCPLKMLKFYESHLVFKDN</sequence>
<evidence type="ECO:0000256" key="3">
    <source>
        <dbReference type="ARBA" id="ARBA00023242"/>
    </source>
</evidence>
<protein>
    <submittedName>
        <fullName evidence="6">Chromo domain-like</fullName>
    </submittedName>
</protein>
<dbReference type="SMART" id="SM00300">
    <property type="entry name" value="ChSh"/>
    <property type="match status" value="1"/>
</dbReference>
<keyword evidence="7" id="KW-1185">Reference proteome</keyword>
<dbReference type="GO" id="GO:0000792">
    <property type="term" value="C:heterochromatin"/>
    <property type="evidence" value="ECO:0007669"/>
    <property type="project" value="UniProtKB-ARBA"/>
</dbReference>
<proteinExistence type="predicted"/>
<dbReference type="Pfam" id="PF01393">
    <property type="entry name" value="Chromo_shadow"/>
    <property type="match status" value="1"/>
</dbReference>
<dbReference type="PROSITE" id="PS50013">
    <property type="entry name" value="CHROMO_2"/>
    <property type="match status" value="1"/>
</dbReference>
<dbReference type="Proteomes" id="UP000053732">
    <property type="component" value="Unassembled WGS sequence"/>
</dbReference>
<dbReference type="Gene3D" id="2.40.50.40">
    <property type="match status" value="2"/>
</dbReference>
<keyword evidence="3" id="KW-0539">Nucleus</keyword>
<dbReference type="InterPro" id="IPR023779">
    <property type="entry name" value="Chromodomain_CS"/>
</dbReference>
<evidence type="ECO:0000313" key="6">
    <source>
        <dbReference type="EMBL" id="CRL23206.1"/>
    </source>
</evidence>
<comment type="subunit">
    <text evidence="2">Component of the NuA4 histone acetyltransferase complex.</text>
</comment>
<dbReference type="InterPro" id="IPR016197">
    <property type="entry name" value="Chromo-like_dom_sf"/>
</dbReference>
<dbReference type="InterPro" id="IPR051219">
    <property type="entry name" value="Heterochromatin_chromo-domain"/>
</dbReference>